<proteinExistence type="inferred from homology"/>
<dbReference type="Pfam" id="PF05461">
    <property type="entry name" value="ApoL"/>
    <property type="match status" value="2"/>
</dbReference>
<evidence type="ECO:0008006" key="4">
    <source>
        <dbReference type="Google" id="ProtNLM"/>
    </source>
</evidence>
<dbReference type="Proteomes" id="UP000827092">
    <property type="component" value="Unassembled WGS sequence"/>
</dbReference>
<dbReference type="GO" id="GO:0016020">
    <property type="term" value="C:membrane"/>
    <property type="evidence" value="ECO:0007669"/>
    <property type="project" value="TreeGrafter"/>
</dbReference>
<dbReference type="PANTHER" id="PTHR14096:SF28">
    <property type="entry name" value="APOLIPOPROTEIN L, 1-RELATED"/>
    <property type="match status" value="1"/>
</dbReference>
<evidence type="ECO:0000313" key="2">
    <source>
        <dbReference type="EMBL" id="KAG8199498.1"/>
    </source>
</evidence>
<dbReference type="AlphaFoldDB" id="A0AAV6VTB0"/>
<name>A0AAV6VTB0_9ARAC</name>
<dbReference type="GO" id="GO:0005576">
    <property type="term" value="C:extracellular region"/>
    <property type="evidence" value="ECO:0007669"/>
    <property type="project" value="InterPro"/>
</dbReference>
<gene>
    <name evidence="2" type="ORF">JTE90_009345</name>
</gene>
<organism evidence="2 3">
    <name type="scientific">Oedothorax gibbosus</name>
    <dbReference type="NCBI Taxonomy" id="931172"/>
    <lineage>
        <taxon>Eukaryota</taxon>
        <taxon>Metazoa</taxon>
        <taxon>Ecdysozoa</taxon>
        <taxon>Arthropoda</taxon>
        <taxon>Chelicerata</taxon>
        <taxon>Arachnida</taxon>
        <taxon>Araneae</taxon>
        <taxon>Araneomorphae</taxon>
        <taxon>Entelegynae</taxon>
        <taxon>Araneoidea</taxon>
        <taxon>Linyphiidae</taxon>
        <taxon>Erigoninae</taxon>
        <taxon>Oedothorax</taxon>
    </lineage>
</organism>
<keyword evidence="3" id="KW-1185">Reference proteome</keyword>
<accession>A0AAV6VTB0</accession>
<evidence type="ECO:0000313" key="3">
    <source>
        <dbReference type="Proteomes" id="UP000827092"/>
    </source>
</evidence>
<dbReference type="GO" id="GO:0042157">
    <property type="term" value="P:lipoprotein metabolic process"/>
    <property type="evidence" value="ECO:0007669"/>
    <property type="project" value="InterPro"/>
</dbReference>
<dbReference type="EMBL" id="JAFNEN010000026">
    <property type="protein sequence ID" value="KAG8199498.1"/>
    <property type="molecule type" value="Genomic_DNA"/>
</dbReference>
<sequence>MGVGRSKQQTRDDLKSHIQEFNCRLQKALIGCHQSKKTFITLSDVWLDTREEALTTLGTVADEMDRHHCNVNLASLTGISSSIAGGTAGIGGLLMAPFSGGLSLAMSAGGIVGTVAGSATTLGASIAEVYLTKELTELVSKTLETDAFYTRALSAAFKEVFVHDQEVLKILSELKDESLLEDLDKVLKSSPCCDQIKKRFAGLKRGVNSLQDILVLVKKLYPEDSEFLGQLSKTDNLFGSAPTLSSTLPSSSEFFQAMKELAAVGPETLKSISEAAIQTTAASNAQVASLASQMITVGLGAVFVAIDVYNFMKTSENYDQGSKTEMAMKIRCVAENLAKERQQIAKLNEFYRQQIHVDLFKDSS</sequence>
<reference evidence="2 3" key="1">
    <citation type="journal article" date="2022" name="Nat. Ecol. Evol.">
        <title>A masculinizing supergene underlies an exaggerated male reproductive morph in a spider.</title>
        <authorList>
            <person name="Hendrickx F."/>
            <person name="De Corte Z."/>
            <person name="Sonet G."/>
            <person name="Van Belleghem S.M."/>
            <person name="Kostlbacher S."/>
            <person name="Vangestel C."/>
        </authorList>
    </citation>
    <scope>NUCLEOTIDE SEQUENCE [LARGE SCALE GENOMIC DNA]</scope>
    <source>
        <strain evidence="2">W744_W776</strain>
    </source>
</reference>
<protein>
    <recommendedName>
        <fullName evidence="4">Apolipoprotein L3</fullName>
    </recommendedName>
</protein>
<dbReference type="GO" id="GO:0006869">
    <property type="term" value="P:lipid transport"/>
    <property type="evidence" value="ECO:0007669"/>
    <property type="project" value="InterPro"/>
</dbReference>
<dbReference type="GO" id="GO:0008289">
    <property type="term" value="F:lipid binding"/>
    <property type="evidence" value="ECO:0007669"/>
    <property type="project" value="InterPro"/>
</dbReference>
<dbReference type="InterPro" id="IPR008405">
    <property type="entry name" value="ApoL"/>
</dbReference>
<evidence type="ECO:0000256" key="1">
    <source>
        <dbReference type="ARBA" id="ARBA00010090"/>
    </source>
</evidence>
<comment type="caution">
    <text evidence="2">The sequence shown here is derived from an EMBL/GenBank/DDBJ whole genome shotgun (WGS) entry which is preliminary data.</text>
</comment>
<comment type="similarity">
    <text evidence="1">Belongs to the apolipoprotein L family.</text>
</comment>
<dbReference type="PANTHER" id="PTHR14096">
    <property type="entry name" value="APOLIPOPROTEIN L"/>
    <property type="match status" value="1"/>
</dbReference>